<organism evidence="2 3">
    <name type="scientific">Hyphopichia burtonii NRRL Y-1933</name>
    <dbReference type="NCBI Taxonomy" id="984485"/>
    <lineage>
        <taxon>Eukaryota</taxon>
        <taxon>Fungi</taxon>
        <taxon>Dikarya</taxon>
        <taxon>Ascomycota</taxon>
        <taxon>Saccharomycotina</taxon>
        <taxon>Pichiomycetes</taxon>
        <taxon>Debaryomycetaceae</taxon>
        <taxon>Hyphopichia</taxon>
    </lineage>
</organism>
<evidence type="ECO:0000256" key="1">
    <source>
        <dbReference type="SAM" id="MobiDB-lite"/>
    </source>
</evidence>
<feature type="region of interest" description="Disordered" evidence="1">
    <location>
        <begin position="1"/>
        <end position="113"/>
    </location>
</feature>
<dbReference type="RefSeq" id="XP_020076280.1">
    <property type="nucleotide sequence ID" value="XM_020223935.1"/>
</dbReference>
<feature type="non-terminal residue" evidence="2">
    <location>
        <position position="1"/>
    </location>
</feature>
<dbReference type="Pfam" id="PF08297">
    <property type="entry name" value="U3_snoRNA_assoc"/>
    <property type="match status" value="1"/>
</dbReference>
<evidence type="ECO:0000313" key="2">
    <source>
        <dbReference type="EMBL" id="ODV67213.1"/>
    </source>
</evidence>
<dbReference type="InterPro" id="IPR013268">
    <property type="entry name" value="UTP16"/>
</dbReference>
<reference evidence="3" key="1">
    <citation type="submission" date="2016-05" db="EMBL/GenBank/DDBJ databases">
        <title>Comparative genomics of biotechnologically important yeasts.</title>
        <authorList>
            <consortium name="DOE Joint Genome Institute"/>
            <person name="Riley R."/>
            <person name="Haridas S."/>
            <person name="Wolfe K.H."/>
            <person name="Lopes M.R."/>
            <person name="Hittinger C.T."/>
            <person name="Goker M."/>
            <person name="Salamov A."/>
            <person name="Wisecaver J."/>
            <person name="Long T.M."/>
            <person name="Aerts A.L."/>
            <person name="Barry K."/>
            <person name="Choi C."/>
            <person name="Clum A."/>
            <person name="Coughlan A.Y."/>
            <person name="Deshpande S."/>
            <person name="Douglass A.P."/>
            <person name="Hanson S.J."/>
            <person name="Klenk H.-P."/>
            <person name="Labutti K."/>
            <person name="Lapidus A."/>
            <person name="Lindquist E."/>
            <person name="Lipzen A."/>
            <person name="Meier-Kolthoff J.P."/>
            <person name="Ohm R.A."/>
            <person name="Otillar R.P."/>
            <person name="Pangilinan J."/>
            <person name="Peng Y."/>
            <person name="Rokas A."/>
            <person name="Rosa C.A."/>
            <person name="Scheuner C."/>
            <person name="Sibirny A.A."/>
            <person name="Slot J.C."/>
            <person name="Stielow J.B."/>
            <person name="Sun H."/>
            <person name="Kurtzman C.P."/>
            <person name="Blackwell M."/>
            <person name="Grigoriev I.V."/>
            <person name="Jeffries T.W."/>
        </authorList>
    </citation>
    <scope>NUCLEOTIDE SEQUENCE [LARGE SCALE GENOMIC DNA]</scope>
    <source>
        <strain evidence="3">NRRL Y-1933</strain>
    </source>
</reference>
<dbReference type="GO" id="GO:0006364">
    <property type="term" value="P:rRNA processing"/>
    <property type="evidence" value="ECO:0007669"/>
    <property type="project" value="InterPro"/>
</dbReference>
<dbReference type="GO" id="GO:0030515">
    <property type="term" value="F:snoRNA binding"/>
    <property type="evidence" value="ECO:0007669"/>
    <property type="project" value="InterPro"/>
</dbReference>
<protein>
    <submittedName>
        <fullName evidence="2">Uncharacterized protein</fullName>
    </submittedName>
</protein>
<accession>A0A1E4RIY3</accession>
<dbReference type="AlphaFoldDB" id="A0A1E4RIY3"/>
<dbReference type="OrthoDB" id="4096107at2759"/>
<gene>
    <name evidence="2" type="ORF">HYPBUDRAFT_95099</name>
</gene>
<name>A0A1E4RIY3_9ASCO</name>
<dbReference type="GeneID" id="30998484"/>
<feature type="compositionally biased region" description="Basic and acidic residues" evidence="1">
    <location>
        <begin position="93"/>
        <end position="107"/>
    </location>
</feature>
<dbReference type="EMBL" id="KV454541">
    <property type="protein sequence ID" value="ODV67213.1"/>
    <property type="molecule type" value="Genomic_DNA"/>
</dbReference>
<sequence>KKIKFLDLEDEGFVTAEEDAEEDAEEITPEEEKEVDSDSDSDSDSDDAPEEESTSTSRQAIIEQQKEAFKIRQEKNRQERERRRQLDLQNKQQQEEARKTKKDRVQEELPEYLPTDLLESDDEETITKIQPKHIKLDKEDEKEIRKQMLMKKLGERKKERQSSIKKGPVNVQVQTFNSKKKVVPVAENKIINSREQWLKRKSLGKK</sequence>
<proteinExistence type="predicted"/>
<keyword evidence="3" id="KW-1185">Reference proteome</keyword>
<dbReference type="Proteomes" id="UP000095085">
    <property type="component" value="Unassembled WGS sequence"/>
</dbReference>
<feature type="non-terminal residue" evidence="2">
    <location>
        <position position="206"/>
    </location>
</feature>
<feature type="compositionally biased region" description="Acidic residues" evidence="1">
    <location>
        <begin position="8"/>
        <end position="53"/>
    </location>
</feature>
<dbReference type="STRING" id="984485.A0A1E4RIY3"/>
<feature type="compositionally biased region" description="Basic and acidic residues" evidence="1">
    <location>
        <begin position="64"/>
        <end position="86"/>
    </location>
</feature>
<evidence type="ECO:0000313" key="3">
    <source>
        <dbReference type="Proteomes" id="UP000095085"/>
    </source>
</evidence>